<evidence type="ECO:0008006" key="4">
    <source>
        <dbReference type="Google" id="ProtNLM"/>
    </source>
</evidence>
<reference evidence="2 3" key="1">
    <citation type="submission" date="2018-09" db="EMBL/GenBank/DDBJ databases">
        <title>Genomic investigation of the strawberry pathogen Phytophthora fragariae indicates pathogenicity is determined by transcriptional variation in three key races.</title>
        <authorList>
            <person name="Adams T.M."/>
            <person name="Armitage A.D."/>
            <person name="Sobczyk M.K."/>
            <person name="Bates H.J."/>
            <person name="Dunwell J.M."/>
            <person name="Nellist C.F."/>
            <person name="Harrison R.J."/>
        </authorList>
    </citation>
    <scope>NUCLEOTIDE SEQUENCE [LARGE SCALE GENOMIC DNA]</scope>
    <source>
        <strain evidence="2 3">SCRP249</strain>
    </source>
</reference>
<feature type="chain" id="PRO_5025453193" description="Secreted protein" evidence="1">
    <location>
        <begin position="27"/>
        <end position="126"/>
    </location>
</feature>
<accession>A0A6A3LVS7</accession>
<organism evidence="2 3">
    <name type="scientific">Phytophthora rubi</name>
    <dbReference type="NCBI Taxonomy" id="129364"/>
    <lineage>
        <taxon>Eukaryota</taxon>
        <taxon>Sar</taxon>
        <taxon>Stramenopiles</taxon>
        <taxon>Oomycota</taxon>
        <taxon>Peronosporomycetes</taxon>
        <taxon>Peronosporales</taxon>
        <taxon>Peronosporaceae</taxon>
        <taxon>Phytophthora</taxon>
    </lineage>
</organism>
<evidence type="ECO:0000313" key="2">
    <source>
        <dbReference type="EMBL" id="KAE9019983.1"/>
    </source>
</evidence>
<protein>
    <recommendedName>
        <fullName evidence="4">Secreted protein</fullName>
    </recommendedName>
</protein>
<sequence length="126" mass="13650">MSASPDQALWGVLCLAFFFLFRRSEMASLSKDKFRLFALEACDVATLNETNRVTRDASRAASGHIRLRGSKTNQAGHVTMRMLRCSGHHLLCPVLGALSMARSFCPLSQGSQTGACSQTGAWLAAL</sequence>
<comment type="caution">
    <text evidence="2">The sequence shown here is derived from an EMBL/GenBank/DDBJ whole genome shotgun (WGS) entry which is preliminary data.</text>
</comment>
<evidence type="ECO:0000313" key="3">
    <source>
        <dbReference type="Proteomes" id="UP000429607"/>
    </source>
</evidence>
<keyword evidence="1" id="KW-0732">Signal</keyword>
<dbReference type="AlphaFoldDB" id="A0A6A3LVS7"/>
<feature type="signal peptide" evidence="1">
    <location>
        <begin position="1"/>
        <end position="26"/>
    </location>
</feature>
<gene>
    <name evidence="2" type="ORF">PR001_g13731</name>
</gene>
<dbReference type="EMBL" id="QXFV01000953">
    <property type="protein sequence ID" value="KAE9019983.1"/>
    <property type="molecule type" value="Genomic_DNA"/>
</dbReference>
<dbReference type="Proteomes" id="UP000429607">
    <property type="component" value="Unassembled WGS sequence"/>
</dbReference>
<evidence type="ECO:0000256" key="1">
    <source>
        <dbReference type="SAM" id="SignalP"/>
    </source>
</evidence>
<proteinExistence type="predicted"/>
<name>A0A6A3LVS7_9STRA</name>